<keyword evidence="10" id="KW-1185">Reference proteome</keyword>
<accession>A0A853A1L9</accession>
<evidence type="ECO:0000256" key="5">
    <source>
        <dbReference type="ARBA" id="ARBA00022989"/>
    </source>
</evidence>
<keyword evidence="3" id="KW-1003">Cell membrane</keyword>
<evidence type="ECO:0000256" key="1">
    <source>
        <dbReference type="ARBA" id="ARBA00004651"/>
    </source>
</evidence>
<evidence type="ECO:0000256" key="6">
    <source>
        <dbReference type="ARBA" id="ARBA00023136"/>
    </source>
</evidence>
<comment type="subcellular location">
    <subcellularLocation>
        <location evidence="1">Cell membrane</location>
        <topology evidence="1">Multi-pass membrane protein</topology>
    </subcellularLocation>
</comment>
<proteinExistence type="inferred from homology"/>
<protein>
    <submittedName>
        <fullName evidence="9">Multicomponent Na+:H+ antiporter subunit E</fullName>
    </submittedName>
</protein>
<evidence type="ECO:0000256" key="2">
    <source>
        <dbReference type="ARBA" id="ARBA00006228"/>
    </source>
</evidence>
<gene>
    <name evidence="9" type="ORF">FHU37_001251</name>
</gene>
<dbReference type="AlphaFoldDB" id="A0A853A1L9"/>
<evidence type="ECO:0000256" key="7">
    <source>
        <dbReference type="SAM" id="MobiDB-lite"/>
    </source>
</evidence>
<feature type="transmembrane region" description="Helical" evidence="8">
    <location>
        <begin position="24"/>
        <end position="40"/>
    </location>
</feature>
<dbReference type="GO" id="GO:0008324">
    <property type="term" value="F:monoatomic cation transmembrane transporter activity"/>
    <property type="evidence" value="ECO:0007669"/>
    <property type="project" value="InterPro"/>
</dbReference>
<dbReference type="EMBL" id="JACBZD010000001">
    <property type="protein sequence ID" value="NYI04308.1"/>
    <property type="molecule type" value="Genomic_DNA"/>
</dbReference>
<dbReference type="PANTHER" id="PTHR34584">
    <property type="entry name" value="NA(+)/H(+) ANTIPORTER SUBUNIT E1"/>
    <property type="match status" value="1"/>
</dbReference>
<name>A0A853A1L9_9ACTN</name>
<feature type="region of interest" description="Disordered" evidence="7">
    <location>
        <begin position="186"/>
        <end position="209"/>
    </location>
</feature>
<dbReference type="GO" id="GO:0005886">
    <property type="term" value="C:plasma membrane"/>
    <property type="evidence" value="ECO:0007669"/>
    <property type="project" value="UniProtKB-SubCell"/>
</dbReference>
<reference evidence="9 10" key="1">
    <citation type="submission" date="2020-07" db="EMBL/GenBank/DDBJ databases">
        <title>Sequencing the genomes of 1000 actinobacteria strains.</title>
        <authorList>
            <person name="Klenk H.-P."/>
        </authorList>
    </citation>
    <scope>NUCLEOTIDE SEQUENCE [LARGE SCALE GENOMIC DNA]</scope>
    <source>
        <strain evidence="9 10">DSM 42178</strain>
    </source>
</reference>
<feature type="transmembrane region" description="Helical" evidence="8">
    <location>
        <begin position="75"/>
        <end position="98"/>
    </location>
</feature>
<keyword evidence="4 8" id="KW-0812">Transmembrane</keyword>
<dbReference type="NCBIfam" id="NF006521">
    <property type="entry name" value="PRK08965.1-5"/>
    <property type="match status" value="1"/>
</dbReference>
<feature type="transmembrane region" description="Helical" evidence="8">
    <location>
        <begin position="46"/>
        <end position="63"/>
    </location>
</feature>
<dbReference type="Pfam" id="PF01899">
    <property type="entry name" value="MNHE"/>
    <property type="match status" value="1"/>
</dbReference>
<keyword evidence="6 8" id="KW-0472">Membrane</keyword>
<dbReference type="Proteomes" id="UP000567795">
    <property type="component" value="Unassembled WGS sequence"/>
</dbReference>
<sequence>MTLPPAHRGPAADEGAGRARSRPSLALVVWLVAVWAALWGRVTPGNLLAGVAVALAVTTASPASRGPLGLSLRPIAALAYVVAFVGDLLVSSAQVAWYTVRPGRLRPSALITVPLRGMSDHLLTITTVTVALTPGTLVLEAAPDRSWLRLHVLAPRSPRDLERYRRQVVAVEERAIRAFGTAEQRRALATAPDWPQPPDRPRPHPGGGG</sequence>
<evidence type="ECO:0000313" key="10">
    <source>
        <dbReference type="Proteomes" id="UP000567795"/>
    </source>
</evidence>
<comment type="caution">
    <text evidence="9">The sequence shown here is derived from an EMBL/GenBank/DDBJ whole genome shotgun (WGS) entry which is preliminary data.</text>
</comment>
<dbReference type="RefSeq" id="WP_179813221.1">
    <property type="nucleotide sequence ID" value="NZ_JACBZD010000001.1"/>
</dbReference>
<evidence type="ECO:0000256" key="8">
    <source>
        <dbReference type="SAM" id="Phobius"/>
    </source>
</evidence>
<dbReference type="InterPro" id="IPR002758">
    <property type="entry name" value="Cation_antiport_E"/>
</dbReference>
<evidence type="ECO:0000313" key="9">
    <source>
        <dbReference type="EMBL" id="NYI04308.1"/>
    </source>
</evidence>
<comment type="similarity">
    <text evidence="2">Belongs to the CPA3 antiporters (TC 2.A.63) subunit E family.</text>
</comment>
<organism evidence="9 10">
    <name type="scientific">Allostreptomyces psammosilenae</name>
    <dbReference type="NCBI Taxonomy" id="1892865"/>
    <lineage>
        <taxon>Bacteria</taxon>
        <taxon>Bacillati</taxon>
        <taxon>Actinomycetota</taxon>
        <taxon>Actinomycetes</taxon>
        <taxon>Kitasatosporales</taxon>
        <taxon>Streptomycetaceae</taxon>
        <taxon>Allostreptomyces</taxon>
    </lineage>
</organism>
<dbReference type="PANTHER" id="PTHR34584:SF1">
    <property type="entry name" value="NA(+)_H(+) ANTIPORTER SUBUNIT E1"/>
    <property type="match status" value="1"/>
</dbReference>
<evidence type="ECO:0000256" key="3">
    <source>
        <dbReference type="ARBA" id="ARBA00022475"/>
    </source>
</evidence>
<keyword evidence="5 8" id="KW-1133">Transmembrane helix</keyword>
<evidence type="ECO:0000256" key="4">
    <source>
        <dbReference type="ARBA" id="ARBA00022692"/>
    </source>
</evidence>